<dbReference type="Proteomes" id="UP001165063">
    <property type="component" value="Unassembled WGS sequence"/>
</dbReference>
<evidence type="ECO:0000259" key="9">
    <source>
        <dbReference type="Pfam" id="PF08292"/>
    </source>
</evidence>
<dbReference type="GO" id="GO:0003899">
    <property type="term" value="F:DNA-directed RNA polymerase activity"/>
    <property type="evidence" value="ECO:0007669"/>
    <property type="project" value="InterPro"/>
</dbReference>
<dbReference type="FunFam" id="2.40.50.140:FF:000221">
    <property type="entry name" value="DNA-directed RNA polymerase III subunit"/>
    <property type="match status" value="1"/>
</dbReference>
<dbReference type="SUPFAM" id="SSF88798">
    <property type="entry name" value="N-terminal, heterodimerisation domain of RBP7 (RpoE)"/>
    <property type="match status" value="1"/>
</dbReference>
<keyword evidence="3 6" id="KW-0240">DNA-directed RNA polymerase</keyword>
<comment type="subcellular location">
    <subcellularLocation>
        <location evidence="1 6">Nucleus</location>
    </subcellularLocation>
</comment>
<feature type="domain" description="RNA polymerase III subunit Rpc25" evidence="9">
    <location>
        <begin position="83"/>
        <end position="209"/>
    </location>
</feature>
<gene>
    <name evidence="10" type="ORF">Amon01_000048800</name>
</gene>
<name>A0A9W7DDN7_AMBMO</name>
<dbReference type="InterPro" id="IPR013238">
    <property type="entry name" value="RNA_pol_III_Rbc25"/>
</dbReference>
<dbReference type="CDD" id="cd04330">
    <property type="entry name" value="RNAP_III_Rpc25_N"/>
    <property type="match status" value="1"/>
</dbReference>
<dbReference type="PANTHER" id="PTHR12709">
    <property type="entry name" value="DNA-DIRECTED RNA POLYMERASE II, III"/>
    <property type="match status" value="1"/>
</dbReference>
<dbReference type="GO" id="GO:0006384">
    <property type="term" value="P:transcription initiation at RNA polymerase III promoter"/>
    <property type="evidence" value="ECO:0007669"/>
    <property type="project" value="TreeGrafter"/>
</dbReference>
<dbReference type="OrthoDB" id="10256606at2759"/>
<dbReference type="NCBIfam" id="TIGR00448">
    <property type="entry name" value="rpoE"/>
    <property type="match status" value="1"/>
</dbReference>
<dbReference type="AlphaFoldDB" id="A0A9W7DDN7"/>
<accession>A0A9W7DDN7</accession>
<dbReference type="InterPro" id="IPR036898">
    <property type="entry name" value="RNA_pol_Rpb7-like_N_sf"/>
</dbReference>
<dbReference type="Pfam" id="PF08292">
    <property type="entry name" value="RNA_pol_Rbc25"/>
    <property type="match status" value="1"/>
</dbReference>
<dbReference type="InterPro" id="IPR005576">
    <property type="entry name" value="Rpb7-like_N"/>
</dbReference>
<dbReference type="Gene3D" id="3.30.1490.120">
    <property type="entry name" value="RNA polymerase Rpb7-like, N-terminal domain"/>
    <property type="match status" value="1"/>
</dbReference>
<feature type="compositionally biased region" description="Basic and acidic residues" evidence="7">
    <location>
        <begin position="171"/>
        <end position="185"/>
    </location>
</feature>
<evidence type="ECO:0000313" key="11">
    <source>
        <dbReference type="Proteomes" id="UP001165063"/>
    </source>
</evidence>
<evidence type="ECO:0000256" key="2">
    <source>
        <dbReference type="ARBA" id="ARBA00009307"/>
    </source>
</evidence>
<keyword evidence="11" id="KW-1185">Reference proteome</keyword>
<dbReference type="InterPro" id="IPR045113">
    <property type="entry name" value="Rpb7-like"/>
</dbReference>
<dbReference type="Gene3D" id="2.40.50.140">
    <property type="entry name" value="Nucleic acid-binding proteins"/>
    <property type="match status" value="1"/>
</dbReference>
<dbReference type="PANTHER" id="PTHR12709:SF1">
    <property type="entry name" value="DNA-DIRECTED RNA POLYMERASE III SUBUNIT RPC8"/>
    <property type="match status" value="1"/>
</dbReference>
<feature type="region of interest" description="Disordered" evidence="7">
    <location>
        <begin position="158"/>
        <end position="193"/>
    </location>
</feature>
<evidence type="ECO:0000256" key="1">
    <source>
        <dbReference type="ARBA" id="ARBA00004123"/>
    </source>
</evidence>
<evidence type="ECO:0000256" key="7">
    <source>
        <dbReference type="SAM" id="MobiDB-lite"/>
    </source>
</evidence>
<evidence type="ECO:0000259" key="8">
    <source>
        <dbReference type="Pfam" id="PF03876"/>
    </source>
</evidence>
<protein>
    <recommendedName>
        <fullName evidence="6">DNA-directed RNA polymerase subunit</fullName>
    </recommendedName>
</protein>
<evidence type="ECO:0000313" key="10">
    <source>
        <dbReference type="EMBL" id="GMG19462.1"/>
    </source>
</evidence>
<organism evidence="10 11">
    <name type="scientific">Ambrosiozyma monospora</name>
    <name type="common">Yeast</name>
    <name type="synonym">Endomycopsis monosporus</name>
    <dbReference type="NCBI Taxonomy" id="43982"/>
    <lineage>
        <taxon>Eukaryota</taxon>
        <taxon>Fungi</taxon>
        <taxon>Dikarya</taxon>
        <taxon>Ascomycota</taxon>
        <taxon>Saccharomycotina</taxon>
        <taxon>Pichiomycetes</taxon>
        <taxon>Pichiales</taxon>
        <taxon>Pichiaceae</taxon>
        <taxon>Ambrosiozyma</taxon>
    </lineage>
</organism>
<dbReference type="SUPFAM" id="SSF50249">
    <property type="entry name" value="Nucleic acid-binding proteins"/>
    <property type="match status" value="1"/>
</dbReference>
<dbReference type="InterPro" id="IPR012340">
    <property type="entry name" value="NA-bd_OB-fold"/>
</dbReference>
<evidence type="ECO:0000256" key="4">
    <source>
        <dbReference type="ARBA" id="ARBA00023163"/>
    </source>
</evidence>
<dbReference type="EMBL" id="BSXU01000133">
    <property type="protein sequence ID" value="GMG19462.1"/>
    <property type="molecule type" value="Genomic_DNA"/>
</dbReference>
<evidence type="ECO:0000256" key="6">
    <source>
        <dbReference type="RuleBase" id="RU369086"/>
    </source>
</evidence>
<dbReference type="GO" id="GO:0005666">
    <property type="term" value="C:RNA polymerase III complex"/>
    <property type="evidence" value="ECO:0007669"/>
    <property type="project" value="TreeGrafter"/>
</dbReference>
<dbReference type="InterPro" id="IPR004519">
    <property type="entry name" value="RNAP_E/RPC8"/>
</dbReference>
<comment type="similarity">
    <text evidence="2">Belongs to the eukaryotic RPB7/RPC8 RNA polymerase subunit family.</text>
</comment>
<proteinExistence type="inferred from homology"/>
<keyword evidence="5 6" id="KW-0539">Nucleus</keyword>
<dbReference type="GO" id="GO:0003677">
    <property type="term" value="F:DNA binding"/>
    <property type="evidence" value="ECO:0007669"/>
    <property type="project" value="InterPro"/>
</dbReference>
<keyword evidence="4 6" id="KW-0804">Transcription</keyword>
<sequence length="210" mass="24163">MFQLTVISDLIRIPPHLFNLPTEASVLQELNQKYANKVIHKLGLVISIWDILSIGDGLLKPGDGAVFVNVKCRLVVFKPFVGEVLTGYIESCTSEGIKVNMDFFNDIWIPKRFMFQDSYFSEDENSWIWKMDEENKLYLDINEKINFRVEEEVFCDVKPKGPNNSETPQDTNKEDAKDGEVEQPKKDKRPPYTLIASCQTDGMGCVSWWE</sequence>
<evidence type="ECO:0000256" key="3">
    <source>
        <dbReference type="ARBA" id="ARBA00022478"/>
    </source>
</evidence>
<evidence type="ECO:0000256" key="5">
    <source>
        <dbReference type="ARBA" id="ARBA00023242"/>
    </source>
</evidence>
<dbReference type="Pfam" id="PF03876">
    <property type="entry name" value="SHS2_Rpb7-N"/>
    <property type="match status" value="1"/>
</dbReference>
<comment type="function">
    <text evidence="6">DNA-dependent RNA polymerase which catalyzes the transcription of DNA into RNA using the four ribonucleoside triphosphates as substrates.</text>
</comment>
<feature type="domain" description="RNA polymerase Rpb7-like N-terminal" evidence="8">
    <location>
        <begin position="8"/>
        <end position="64"/>
    </location>
</feature>
<reference evidence="10" key="1">
    <citation type="submission" date="2023-04" db="EMBL/GenBank/DDBJ databases">
        <title>Ambrosiozyma monospora NBRC 1965.</title>
        <authorList>
            <person name="Ichikawa N."/>
            <person name="Sato H."/>
            <person name="Tonouchi N."/>
        </authorList>
    </citation>
    <scope>NUCLEOTIDE SEQUENCE</scope>
    <source>
        <strain evidence="10">NBRC 1965</strain>
    </source>
</reference>
<comment type="caution">
    <text evidence="10">The sequence shown here is derived from an EMBL/GenBank/DDBJ whole genome shotgun (WGS) entry which is preliminary data.</text>
</comment>